<keyword evidence="1" id="KW-0472">Membrane</keyword>
<organism evidence="2">
    <name type="scientific">marine sediment metagenome</name>
    <dbReference type="NCBI Taxonomy" id="412755"/>
    <lineage>
        <taxon>unclassified sequences</taxon>
        <taxon>metagenomes</taxon>
        <taxon>ecological metagenomes</taxon>
    </lineage>
</organism>
<evidence type="ECO:0000256" key="1">
    <source>
        <dbReference type="SAM" id="Phobius"/>
    </source>
</evidence>
<accession>X1A680</accession>
<dbReference type="EMBL" id="BART01017432">
    <property type="protein sequence ID" value="GAG77645.1"/>
    <property type="molecule type" value="Genomic_DNA"/>
</dbReference>
<feature type="non-terminal residue" evidence="2">
    <location>
        <position position="1"/>
    </location>
</feature>
<name>X1A680_9ZZZZ</name>
<gene>
    <name evidence="2" type="ORF">S01H4_33185</name>
</gene>
<reference evidence="2" key="1">
    <citation type="journal article" date="2014" name="Front. Microbiol.">
        <title>High frequency of phylogenetically diverse reductive dehalogenase-homologous genes in deep subseafloor sedimentary metagenomes.</title>
        <authorList>
            <person name="Kawai M."/>
            <person name="Futagami T."/>
            <person name="Toyoda A."/>
            <person name="Takaki Y."/>
            <person name="Nishi S."/>
            <person name="Hori S."/>
            <person name="Arai W."/>
            <person name="Tsubouchi T."/>
            <person name="Morono Y."/>
            <person name="Uchiyama I."/>
            <person name="Ito T."/>
            <person name="Fujiyama A."/>
            <person name="Inagaki F."/>
            <person name="Takami H."/>
        </authorList>
    </citation>
    <scope>NUCLEOTIDE SEQUENCE</scope>
    <source>
        <strain evidence="2">Expedition CK06-06</strain>
    </source>
</reference>
<keyword evidence="1" id="KW-0812">Transmembrane</keyword>
<feature type="transmembrane region" description="Helical" evidence="1">
    <location>
        <begin position="259"/>
        <end position="277"/>
    </location>
</feature>
<proteinExistence type="predicted"/>
<sequence>KQSAEMLKPMAENENALRDLWETLDNMIRNLPPELTGGVEFGFVEEKEFGKYVKDEIMSVASMDDRMLQMILEDIEFEDTEPQVISGTGEATGAVEFRGVNYFALSEDAWISGENVRNVSKPVQLPFDPRGENYFIDINLTGDGMVAELVHDDGWVSKIVIHNPPRSGGLKEAVVRDNEGNELCSLPFIPFEYEWMLGVFGITEPSTTTERTITFYKWENSPAELYLTMTNSWGASRVQVVEVLPGAPYYRGGALREDWVFWLFLAVMFAATWSAFVHHWRTRRRPSAVSGDYAGAEY</sequence>
<comment type="caution">
    <text evidence="2">The sequence shown here is derived from an EMBL/GenBank/DDBJ whole genome shotgun (WGS) entry which is preliminary data.</text>
</comment>
<dbReference type="AlphaFoldDB" id="X1A680"/>
<keyword evidence="1" id="KW-1133">Transmembrane helix</keyword>
<evidence type="ECO:0000313" key="2">
    <source>
        <dbReference type="EMBL" id="GAG77645.1"/>
    </source>
</evidence>
<protein>
    <submittedName>
        <fullName evidence="2">Uncharacterized protein</fullName>
    </submittedName>
</protein>